<reference evidence="2" key="1">
    <citation type="submission" date="2019-09" db="EMBL/GenBank/DDBJ databases">
        <title>Organ-specific transcriptomic study of the physiology of the cattle tick, Rhipicephalus microplus.</title>
        <authorList>
            <person name="Tirloni L."/>
            <person name="Braz G."/>
            <person name="Gandara A.C.P."/>
            <person name="Sabadin G.A."/>
            <person name="da Silva R.M."/>
            <person name="Guizzo M.G."/>
            <person name="Machado J.A."/>
            <person name="Costa E.P."/>
            <person name="Gomes H.F."/>
            <person name="Moraes J."/>
            <person name="Mota M.B.S."/>
            <person name="Mesquita R.D."/>
            <person name="Alvarenga P.H."/>
            <person name="Alves F."/>
            <person name="Seixas A."/>
            <person name="da Fonseca R.N."/>
            <person name="Fogaca A."/>
            <person name="Logullo C."/>
            <person name="Tanaka A."/>
            <person name="Daffre S."/>
            <person name="Termignoni C."/>
            <person name="Vaz I.S.Jr."/>
            <person name="Oliveira P.L."/>
            <person name="Ribeiro J.M."/>
        </authorList>
    </citation>
    <scope>NUCLEOTIDE SEQUENCE</scope>
    <source>
        <strain evidence="2">Porto Alegre</strain>
    </source>
</reference>
<evidence type="ECO:0000256" key="1">
    <source>
        <dbReference type="SAM" id="MobiDB-lite"/>
    </source>
</evidence>
<feature type="compositionally biased region" description="Basic and acidic residues" evidence="1">
    <location>
        <begin position="1069"/>
        <end position="1082"/>
    </location>
</feature>
<dbReference type="AlphaFoldDB" id="A0A6M2D2I7"/>
<dbReference type="VEuPathDB" id="VectorBase:LOC119174895"/>
<feature type="region of interest" description="Disordered" evidence="1">
    <location>
        <begin position="1121"/>
        <end position="1143"/>
    </location>
</feature>
<dbReference type="EMBL" id="GHWJ01007602">
    <property type="protein sequence ID" value="NOV40339.1"/>
    <property type="molecule type" value="Transcribed_RNA"/>
</dbReference>
<proteinExistence type="predicted"/>
<organism evidence="2">
    <name type="scientific">Rhipicephalus microplus</name>
    <name type="common">Cattle tick</name>
    <name type="synonym">Boophilus microplus</name>
    <dbReference type="NCBI Taxonomy" id="6941"/>
    <lineage>
        <taxon>Eukaryota</taxon>
        <taxon>Metazoa</taxon>
        <taxon>Ecdysozoa</taxon>
        <taxon>Arthropoda</taxon>
        <taxon>Chelicerata</taxon>
        <taxon>Arachnida</taxon>
        <taxon>Acari</taxon>
        <taxon>Parasitiformes</taxon>
        <taxon>Ixodida</taxon>
        <taxon>Ixodoidea</taxon>
        <taxon>Ixodidae</taxon>
        <taxon>Rhipicephalinae</taxon>
        <taxon>Rhipicephalus</taxon>
        <taxon>Boophilus</taxon>
    </lineage>
</organism>
<evidence type="ECO:0000313" key="2">
    <source>
        <dbReference type="EMBL" id="NOV40339.1"/>
    </source>
</evidence>
<accession>A0A6M2D2I7</accession>
<feature type="compositionally biased region" description="Basic residues" evidence="1">
    <location>
        <begin position="1045"/>
        <end position="1067"/>
    </location>
</feature>
<feature type="region of interest" description="Disordered" evidence="1">
    <location>
        <begin position="1045"/>
        <end position="1082"/>
    </location>
</feature>
<protein>
    <submittedName>
        <fullName evidence="2">Protein ovary overexpressed</fullName>
    </submittedName>
</protein>
<sequence>MNVGHLGTPCRRTIARRFCSTPIRTSDTADSEVADGDVSSFLSTLDSFVEQCDSFLSACPQVTSENDAAGVRVEDGEYASGNASCSRECFTEYCEGQSLPVRASTAPQGNYVEDDRIGPFGDADDVLALSREDECMEDTLLEQYSSSSQNSTCSSTRACKGSIEDANETLALSSEDECTESTRFKQYASVSQHSVCPLTRVQCSEQGCGRGQGSEHNDEHVCRQHDANFVILSELNCEDSLSSSPDAHTHLFDQESLLVSENYRAKTTEHHYRQQYKSFHGSCVKSVNFASETYQQEPKAGELSHQTCTRTESAYESKTYSEAPQANKSKQQYDPFNASCRVQNASVSCSSVCPEKLEEQQYPEYVGSFNESCVMEDASTFKKYEDEPFKAESFDESCFIVDASMFKKYKDEPLEAGSFDDSCIMENASTFKKYDDVEEMRAKEYAQGYNDSGVMNDVSVPRTDATTRERNLACSDSLCHIRQSKDSCVPGGHGVMPCVNKLAEQVAQCPTISSPQGVLVPDQKGLYEYKTQCNSAYTLNSSPQPSGSLGICENTCMGDKPASRVTPHEQRGNLASVESLEDVASEISRNLLRSEEADKASDITPKDCTVGEKPEHCFSIQDLAVSSERVASDAILKQHLEQHASANSPAYFTDVVQSVQDICTTSSLCHEDIVQAVPKFEEADKKPLAPLSAASNDFAASSSFTEHKLKSNSIESVAESSEKIEIVVLPGPNSNKIDSVAAVDKECKETSMAECSTSKPVFQLDDGLQSEDICEEIEISDTTLVDEADGAGTDGDTFVREVQSPVASPKSVEDLQLVPLTADKPSMLPLSSTGASGDVLDLDVDTDDTLVGEVQSPVLSVKSVKHCQPALKNANSSVPDVPGQPCTEKSECVLPWDSPIPSTDTSSLPLCAPVPPLLVCTSSDDEIYIPEALDMREKLNTIRRGLEQHKPEGLNAHSSSIVPTDFSSEPHLPIVTAPETKNRAPFTSEDPAENMDNENPDWEAVRRLTTDEERYQAVQAVWHNVEIPDPHKELSTFHYRQRTLRLKRAKKKNTPSKSKRRKRKASHSSHNDHCSKPAKRQRLDTDIIDLKLKELKRKRERDVTKVQETFNDDIRQLHTSLRTQQETYASHDHDGRSDRHHRRAHTEPWDLRYFLSQEQRICEEFKANAQNIESEYMTREHKLLSAREEVRRVDDFYAGLRDKDPRLLSEKQVKEHFKLEEMLGHFKMVYRVPNE</sequence>
<name>A0A6M2D2I7_RHIMP</name>
<dbReference type="OrthoDB" id="8194883at2759"/>